<name>A0ABN3WV88_9ACTN</name>
<proteinExistence type="predicted"/>
<protein>
    <submittedName>
        <fullName evidence="2">Gamma-butyrolactone biosynthesis protein ScbA</fullName>
    </submittedName>
</protein>
<accession>A0ABN3WV88</accession>
<evidence type="ECO:0000259" key="1">
    <source>
        <dbReference type="Pfam" id="PF03756"/>
    </source>
</evidence>
<gene>
    <name evidence="2" type="primary">scbA</name>
    <name evidence="2" type="ORF">GCM10010446_08930</name>
</gene>
<evidence type="ECO:0000313" key="3">
    <source>
        <dbReference type="Proteomes" id="UP001500403"/>
    </source>
</evidence>
<evidence type="ECO:0000313" key="2">
    <source>
        <dbReference type="EMBL" id="GAA2926742.1"/>
    </source>
</evidence>
<dbReference type="InterPro" id="IPR005509">
    <property type="entry name" value="AfsA_hotdog_dom"/>
</dbReference>
<sequence length="296" mass="32294">MSSSLLADDDQVDRYEGIDALKKYVHLHREEAVLLTGWSSRGSDRYTVTARWPAAAGGPCEPLLVTQTIRQSCLVVAHAERSVPLAHQTLMERLDFSLARDYRVPRDEPVDLTVDVFCRSTGHRSMRVELTLLHAGRPVGESVVDFSWIAPAVYRRLRGEHLHVAWGEGPVPEPVAAHTVGRDHASDVVLAPAGRTGRWQLRTDVGNVALYDHPVDHVPGLVLIEAACQAAQVLTGPTVFCPVEVTSAYARYIEFDVPCWIEAAVVPPAGDGVTRVEVTGVQYGSTAFSVTLASET</sequence>
<comment type="caution">
    <text evidence="2">The sequence shown here is derived from an EMBL/GenBank/DDBJ whole genome shotgun (WGS) entry which is preliminary data.</text>
</comment>
<dbReference type="InterPro" id="IPR047757">
    <property type="entry name" value="AfsA-like"/>
</dbReference>
<organism evidence="2 3">
    <name type="scientific">Streptomyces enissocaesilis</name>
    <dbReference type="NCBI Taxonomy" id="332589"/>
    <lineage>
        <taxon>Bacteria</taxon>
        <taxon>Bacillati</taxon>
        <taxon>Actinomycetota</taxon>
        <taxon>Actinomycetes</taxon>
        <taxon>Kitasatosporales</taxon>
        <taxon>Streptomycetaceae</taxon>
        <taxon>Streptomyces</taxon>
        <taxon>Streptomyces rochei group</taxon>
    </lineage>
</organism>
<reference evidence="2 3" key="1">
    <citation type="journal article" date="2019" name="Int. J. Syst. Evol. Microbiol.">
        <title>The Global Catalogue of Microorganisms (GCM) 10K type strain sequencing project: providing services to taxonomists for standard genome sequencing and annotation.</title>
        <authorList>
            <consortium name="The Broad Institute Genomics Platform"/>
            <consortium name="The Broad Institute Genome Sequencing Center for Infectious Disease"/>
            <person name="Wu L."/>
            <person name="Ma J."/>
        </authorList>
    </citation>
    <scope>NUCLEOTIDE SEQUENCE [LARGE SCALE GENOMIC DNA]</scope>
    <source>
        <strain evidence="2 3">JCM 9088</strain>
    </source>
</reference>
<feature type="domain" description="A-factor biosynthesis hotdog" evidence="1">
    <location>
        <begin position="24"/>
        <end position="144"/>
    </location>
</feature>
<keyword evidence="3" id="KW-1185">Reference proteome</keyword>
<dbReference type="Pfam" id="PF03756">
    <property type="entry name" value="AfsA"/>
    <property type="match status" value="2"/>
</dbReference>
<dbReference type="NCBIfam" id="NF041195">
    <property type="entry name" value="ScbA_BarX_GamBu"/>
    <property type="match status" value="1"/>
</dbReference>
<dbReference type="RefSeq" id="WP_344490933.1">
    <property type="nucleotide sequence ID" value="NZ_BAAAUD010000012.1"/>
</dbReference>
<dbReference type="EMBL" id="BAAAUD010000012">
    <property type="protein sequence ID" value="GAA2926742.1"/>
    <property type="molecule type" value="Genomic_DNA"/>
</dbReference>
<feature type="domain" description="A-factor biosynthesis hotdog" evidence="1">
    <location>
        <begin position="180"/>
        <end position="272"/>
    </location>
</feature>
<dbReference type="Proteomes" id="UP001500403">
    <property type="component" value="Unassembled WGS sequence"/>
</dbReference>